<keyword evidence="4" id="KW-1185">Reference proteome</keyword>
<dbReference type="AlphaFoldDB" id="D2VK30"/>
<sequence length="215" mass="23757">MNFNYSSNQPPQQQQPQQHGLYGFNAQPHPGATISTTNGMYVHPQPFAQPQMYIQPQPQTYVQPTCNYSSTVSCGISHQPQMSSGGSLAQQILAACRNSSFDSDKVKAVQNCSTSLCSPVSANDLVSILHFFGMDNDKVKVLNQLKQTNNIALMTGSEAASIIRTFNFDNERIRALDAIVNSIYDRKQNQSEEAVVAAFGFSDDINRARNLMQTR</sequence>
<evidence type="ECO:0000313" key="4">
    <source>
        <dbReference type="Proteomes" id="UP000006671"/>
    </source>
</evidence>
<dbReference type="Pfam" id="PF14771">
    <property type="entry name" value="DUF4476"/>
    <property type="match status" value="1"/>
</dbReference>
<proteinExistence type="predicted"/>
<feature type="region of interest" description="Disordered" evidence="1">
    <location>
        <begin position="1"/>
        <end position="29"/>
    </location>
</feature>
<feature type="domain" description="DUF4476" evidence="2">
    <location>
        <begin position="117"/>
        <end position="212"/>
    </location>
</feature>
<dbReference type="InterPro" id="IPR028011">
    <property type="entry name" value="DUF4476"/>
</dbReference>
<accession>D2VK30</accession>
<dbReference type="InParanoid" id="D2VK30"/>
<protein>
    <submittedName>
        <fullName evidence="3">Predicted protein</fullName>
    </submittedName>
</protein>
<evidence type="ECO:0000313" key="3">
    <source>
        <dbReference type="EMBL" id="EFC42789.1"/>
    </source>
</evidence>
<dbReference type="GeneID" id="8862869"/>
<dbReference type="EMBL" id="GG738877">
    <property type="protein sequence ID" value="EFC42789.1"/>
    <property type="molecule type" value="Genomic_DNA"/>
</dbReference>
<evidence type="ECO:0000256" key="1">
    <source>
        <dbReference type="SAM" id="MobiDB-lite"/>
    </source>
</evidence>
<feature type="compositionally biased region" description="Low complexity" evidence="1">
    <location>
        <begin position="9"/>
        <end position="18"/>
    </location>
</feature>
<name>D2VK30_NAEGR</name>
<evidence type="ECO:0000259" key="2">
    <source>
        <dbReference type="Pfam" id="PF14771"/>
    </source>
</evidence>
<reference evidence="3 4" key="1">
    <citation type="journal article" date="2010" name="Cell">
        <title>The genome of Naegleria gruberi illuminates early eukaryotic versatility.</title>
        <authorList>
            <person name="Fritz-Laylin L.K."/>
            <person name="Prochnik S.E."/>
            <person name="Ginger M.L."/>
            <person name="Dacks J.B."/>
            <person name="Carpenter M.L."/>
            <person name="Field M.C."/>
            <person name="Kuo A."/>
            <person name="Paredez A."/>
            <person name="Chapman J."/>
            <person name="Pham J."/>
            <person name="Shu S."/>
            <person name="Neupane R."/>
            <person name="Cipriano M."/>
            <person name="Mancuso J."/>
            <person name="Tu H."/>
            <person name="Salamov A."/>
            <person name="Lindquist E."/>
            <person name="Shapiro H."/>
            <person name="Lucas S."/>
            <person name="Grigoriev I.V."/>
            <person name="Cande W.Z."/>
            <person name="Fulton C."/>
            <person name="Rokhsar D.S."/>
            <person name="Dawson S.C."/>
        </authorList>
    </citation>
    <scope>NUCLEOTIDE SEQUENCE [LARGE SCALE GENOMIC DNA]</scope>
    <source>
        <strain evidence="3 4">NEG-M</strain>
    </source>
</reference>
<dbReference type="VEuPathDB" id="AmoebaDB:NAEGRDRAFT_69250"/>
<organism evidence="4">
    <name type="scientific">Naegleria gruberi</name>
    <name type="common">Amoeba</name>
    <dbReference type="NCBI Taxonomy" id="5762"/>
    <lineage>
        <taxon>Eukaryota</taxon>
        <taxon>Discoba</taxon>
        <taxon>Heterolobosea</taxon>
        <taxon>Tetramitia</taxon>
        <taxon>Eutetramitia</taxon>
        <taxon>Vahlkampfiidae</taxon>
        <taxon>Naegleria</taxon>
    </lineage>
</organism>
<gene>
    <name evidence="3" type="ORF">NAEGRDRAFT_69250</name>
</gene>
<dbReference type="KEGG" id="ngr:NAEGRDRAFT_69250"/>
<dbReference type="Proteomes" id="UP000006671">
    <property type="component" value="Unassembled WGS sequence"/>
</dbReference>
<dbReference type="OrthoDB" id="5968166at2759"/>
<dbReference type="RefSeq" id="XP_002675533.1">
    <property type="nucleotide sequence ID" value="XM_002675487.1"/>
</dbReference>